<comment type="caution">
    <text evidence="1">The sequence shown here is derived from an EMBL/GenBank/DDBJ whole genome shotgun (WGS) entry which is preliminary data.</text>
</comment>
<dbReference type="EMBL" id="BAAFSG010000001">
    <property type="protein sequence ID" value="GAB1254500.1"/>
    <property type="molecule type" value="Genomic_DNA"/>
</dbReference>
<name>A0ABQ0E9L7_9BACT</name>
<evidence type="ECO:0008006" key="3">
    <source>
        <dbReference type="Google" id="ProtNLM"/>
    </source>
</evidence>
<proteinExistence type="predicted"/>
<organism evidence="1 2">
    <name type="scientific">Desulfovibrio falkowii</name>
    <dbReference type="NCBI Taxonomy" id="3136602"/>
    <lineage>
        <taxon>Bacteria</taxon>
        <taxon>Pseudomonadati</taxon>
        <taxon>Thermodesulfobacteriota</taxon>
        <taxon>Desulfovibrionia</taxon>
        <taxon>Desulfovibrionales</taxon>
        <taxon>Desulfovibrionaceae</taxon>
        <taxon>Desulfovibrio</taxon>
    </lineage>
</organism>
<evidence type="ECO:0000313" key="1">
    <source>
        <dbReference type="EMBL" id="GAB1254500.1"/>
    </source>
</evidence>
<accession>A0ABQ0E9L7</accession>
<dbReference type="RefSeq" id="WP_407844761.1">
    <property type="nucleotide sequence ID" value="NZ_BAAFSG010000001.1"/>
</dbReference>
<protein>
    <recommendedName>
        <fullName evidence="3">DNA cytosine methyltransferase</fullName>
    </recommendedName>
</protein>
<dbReference type="Proteomes" id="UP001628192">
    <property type="component" value="Unassembled WGS sequence"/>
</dbReference>
<keyword evidence="2" id="KW-1185">Reference proteome</keyword>
<reference evidence="1 2" key="1">
    <citation type="journal article" date="2025" name="Int. J. Syst. Evol. Microbiol.">
        <title>Desulfovibrio falkowii sp. nov., Porphyromonas miyakawae sp. nov., Mediterraneibacter flintii sp. nov. and Owariibacterium komagatae gen. nov., sp. nov., isolated from human faeces.</title>
        <authorList>
            <person name="Hamaguchi T."/>
            <person name="Ohara M."/>
            <person name="Hisatomi A."/>
            <person name="Sekiguchi K."/>
            <person name="Takeda J.I."/>
            <person name="Ueyama J."/>
            <person name="Ito M."/>
            <person name="Nishiwaki H."/>
            <person name="Ogi T."/>
            <person name="Hirayama M."/>
            <person name="Ohkuma M."/>
            <person name="Sakamoto M."/>
            <person name="Ohno K."/>
        </authorList>
    </citation>
    <scope>NUCLEOTIDE SEQUENCE [LARGE SCALE GENOMIC DNA]</scope>
    <source>
        <strain evidence="1 2">13CB8C</strain>
    </source>
</reference>
<evidence type="ECO:0000313" key="2">
    <source>
        <dbReference type="Proteomes" id="UP001628192"/>
    </source>
</evidence>
<sequence>MRRILSLCDYTGNWSQPYVDAGYDVVRVDLQHGGDVRLLEKDSTSVHGILAAPPCTCFASSGARWQRSEADMIEALSVVDACVRLAWAHRDTLRWWALENPIGKLVRYLGKPLMRWNPCDFGDPYTKRTCLWGSFTPPLPLIVGKDLSVQPTEGSKMHTQYGGKSQATKNARSATPLGFARAFFEVNR</sequence>
<gene>
    <name evidence="1" type="ORF">Defa_19870</name>
</gene>